<name>A0A8J6THZ9_9CHLR</name>
<gene>
    <name evidence="2" type="ORF">H8E29_08225</name>
</gene>
<evidence type="ECO:0000313" key="2">
    <source>
        <dbReference type="EMBL" id="MBC8335235.1"/>
    </source>
</evidence>
<feature type="transmembrane region" description="Helical" evidence="1">
    <location>
        <begin position="111"/>
        <end position="132"/>
    </location>
</feature>
<reference evidence="2 3" key="1">
    <citation type="submission" date="2020-08" db="EMBL/GenBank/DDBJ databases">
        <title>Bridging the membrane lipid divide: bacteria of the FCB group superphylum have the potential to synthesize archaeal ether lipids.</title>
        <authorList>
            <person name="Villanueva L."/>
            <person name="Von Meijenfeldt F.A.B."/>
            <person name="Westbye A.B."/>
            <person name="Yadav S."/>
            <person name="Hopmans E.C."/>
            <person name="Dutilh B.E."/>
            <person name="Sinninghe Damste J.S."/>
        </authorList>
    </citation>
    <scope>NUCLEOTIDE SEQUENCE [LARGE SCALE GENOMIC DNA]</scope>
    <source>
        <strain evidence="2">NIOZ-UU36</strain>
    </source>
</reference>
<accession>A0A8J6THZ9</accession>
<keyword evidence="1" id="KW-1133">Transmembrane helix</keyword>
<sequence>MGEFSIKWGLGFAAFTIFLISLLGILWLSLWRHEALHSSTERIISFRQRLIYSRWIIALFLLILPVYFFQYTLWGLVFTGIYFRLFIWAILILLLAILFTGKEKSLITWQALQVGVLLSGTSFVIASVFSNVTNYPFNLYWSDGNRLWDYSIMFGRRLYNYPQDQPLSAFISPGRQFLWGLPFLLPKTTILFNRFWSALVLSLPYVVLGWVAFKTEGTRKKDWLLVGLWAFLFLNQGPIYSPLVLSAILVAIAWRRPLWLAIPLVALAGYYAEITRFTWEFAPSLWALMLEMSGIPLKGARFTIRNWGRSIVLAISGISIWYLWPLVQRIWGNRASETSNALSELTDTLAGTVASAQGSVSSQPLLWYRLLPNETYPEGILGGLFIAILPLTILLIYLLQKTHWQISLWQRLAILGPLLAFLIVGLIISTKIGGGNNLHNLDMFLIALFFVAVIAWKNGGSEWFAQSAQHPLWIKVTLILLVALPALPSLSGVRPNLSLTTAEIEQVKILADTEIVEGLPPIDEINDAIWYIRYAIDNAEEGGEILFIDQRQLLTFGYVPKVPLVSEYEKKRMMNEAMSGSQAYFNPYYQDLADQRFSLIITEPLKVYIKDEESVFGEESDAWTKWVAAPTLCYYEPLETLRSVYIQLLVPRQEPLDCLPNLP</sequence>
<feature type="transmembrane region" description="Helical" evidence="1">
    <location>
        <begin position="379"/>
        <end position="399"/>
    </location>
</feature>
<feature type="transmembrane region" description="Helical" evidence="1">
    <location>
        <begin position="6"/>
        <end position="30"/>
    </location>
</feature>
<dbReference type="Proteomes" id="UP000614469">
    <property type="component" value="Unassembled WGS sequence"/>
</dbReference>
<feature type="transmembrane region" description="Helical" evidence="1">
    <location>
        <begin position="81"/>
        <end position="99"/>
    </location>
</feature>
<organism evidence="2 3">
    <name type="scientific">Candidatus Desulfolinea nitratireducens</name>
    <dbReference type="NCBI Taxonomy" id="2841698"/>
    <lineage>
        <taxon>Bacteria</taxon>
        <taxon>Bacillati</taxon>
        <taxon>Chloroflexota</taxon>
        <taxon>Anaerolineae</taxon>
        <taxon>Anaerolineales</taxon>
        <taxon>Anaerolineales incertae sedis</taxon>
        <taxon>Candidatus Desulfolinea</taxon>
    </lineage>
</organism>
<dbReference type="EMBL" id="JACNJN010000097">
    <property type="protein sequence ID" value="MBC8335235.1"/>
    <property type="molecule type" value="Genomic_DNA"/>
</dbReference>
<feature type="transmembrane region" description="Helical" evidence="1">
    <location>
        <begin position="195"/>
        <end position="213"/>
    </location>
</feature>
<evidence type="ECO:0000313" key="3">
    <source>
        <dbReference type="Proteomes" id="UP000614469"/>
    </source>
</evidence>
<feature type="transmembrane region" description="Helical" evidence="1">
    <location>
        <begin position="51"/>
        <end position="69"/>
    </location>
</feature>
<evidence type="ECO:0000256" key="1">
    <source>
        <dbReference type="SAM" id="Phobius"/>
    </source>
</evidence>
<keyword evidence="1" id="KW-0812">Transmembrane</keyword>
<feature type="transmembrane region" description="Helical" evidence="1">
    <location>
        <begin position="472"/>
        <end position="490"/>
    </location>
</feature>
<feature type="transmembrane region" description="Helical" evidence="1">
    <location>
        <begin position="258"/>
        <end position="279"/>
    </location>
</feature>
<comment type="caution">
    <text evidence="2">The sequence shown here is derived from an EMBL/GenBank/DDBJ whole genome shotgun (WGS) entry which is preliminary data.</text>
</comment>
<protein>
    <submittedName>
        <fullName evidence="2">Uncharacterized protein</fullName>
    </submittedName>
</protein>
<keyword evidence="1" id="KW-0472">Membrane</keyword>
<feature type="transmembrane region" description="Helical" evidence="1">
    <location>
        <begin position="225"/>
        <end position="252"/>
    </location>
</feature>
<feature type="transmembrane region" description="Helical" evidence="1">
    <location>
        <begin position="441"/>
        <end position="460"/>
    </location>
</feature>
<dbReference type="AlphaFoldDB" id="A0A8J6THZ9"/>
<feature type="transmembrane region" description="Helical" evidence="1">
    <location>
        <begin position="307"/>
        <end position="324"/>
    </location>
</feature>
<proteinExistence type="predicted"/>
<feature type="transmembrane region" description="Helical" evidence="1">
    <location>
        <begin position="411"/>
        <end position="429"/>
    </location>
</feature>